<keyword evidence="2" id="KW-0808">Transferase</keyword>
<dbReference type="GO" id="GO:0008168">
    <property type="term" value="F:methyltransferase activity"/>
    <property type="evidence" value="ECO:0007669"/>
    <property type="project" value="UniProtKB-KW"/>
</dbReference>
<reference evidence="2 3" key="1">
    <citation type="journal article" date="2016" name="Front. Microbiol.">
        <title>Genomic Resource of Rice Seed Associated Bacteria.</title>
        <authorList>
            <person name="Midha S."/>
            <person name="Bansal K."/>
            <person name="Sharma S."/>
            <person name="Kumar N."/>
            <person name="Patil P.P."/>
            <person name="Chaudhry V."/>
            <person name="Patil P.B."/>
        </authorList>
    </citation>
    <scope>NUCLEOTIDE SEQUENCE [LARGE SCALE GENOMIC DNA]</scope>
    <source>
        <strain evidence="2 3">NS359</strain>
    </source>
</reference>
<accession>A0A147DRL0</accession>
<comment type="caution">
    <text evidence="2">The sequence shown here is derived from an EMBL/GenBank/DDBJ whole genome shotgun (WGS) entry which is preliminary data.</text>
</comment>
<dbReference type="InterPro" id="IPR041497">
    <property type="entry name" value="Thump-like"/>
</dbReference>
<dbReference type="Gene3D" id="3.40.50.150">
    <property type="entry name" value="Vaccinia Virus protein VP39"/>
    <property type="match status" value="1"/>
</dbReference>
<dbReference type="EMBL" id="LDRC01000031">
    <property type="protein sequence ID" value="KTR52391.1"/>
    <property type="molecule type" value="Genomic_DNA"/>
</dbReference>
<evidence type="ECO:0000313" key="3">
    <source>
        <dbReference type="Proteomes" id="UP000072763"/>
    </source>
</evidence>
<proteinExistence type="predicted"/>
<dbReference type="CDD" id="cd02440">
    <property type="entry name" value="AdoMet_MTases"/>
    <property type="match status" value="1"/>
</dbReference>
<dbReference type="InterPro" id="IPR029063">
    <property type="entry name" value="SAM-dependent_MTases_sf"/>
</dbReference>
<dbReference type="GO" id="GO:0032259">
    <property type="term" value="P:methylation"/>
    <property type="evidence" value="ECO:0007669"/>
    <property type="project" value="UniProtKB-KW"/>
</dbReference>
<dbReference type="SUPFAM" id="SSF53335">
    <property type="entry name" value="S-adenosyl-L-methionine-dependent methyltransferases"/>
    <property type="match status" value="1"/>
</dbReference>
<name>A0A147DRL0_9MICO</name>
<dbReference type="Pfam" id="PF18096">
    <property type="entry name" value="Thump_like"/>
    <property type="match status" value="1"/>
</dbReference>
<feature type="domain" description="THUMP-like" evidence="1">
    <location>
        <begin position="323"/>
        <end position="394"/>
    </location>
</feature>
<dbReference type="OrthoDB" id="9810570at2"/>
<protein>
    <submittedName>
        <fullName evidence="2">SAM-dependent methyltransferase</fullName>
    </submittedName>
</protein>
<dbReference type="RefSeq" id="WP_058749463.1">
    <property type="nucleotide sequence ID" value="NZ_LDRC01000031.1"/>
</dbReference>
<evidence type="ECO:0000313" key="2">
    <source>
        <dbReference type="EMBL" id="KTR52391.1"/>
    </source>
</evidence>
<organism evidence="2 3">
    <name type="scientific">Curtobacterium oceanosedimentum</name>
    <dbReference type="NCBI Taxonomy" id="465820"/>
    <lineage>
        <taxon>Bacteria</taxon>
        <taxon>Bacillati</taxon>
        <taxon>Actinomycetota</taxon>
        <taxon>Actinomycetes</taxon>
        <taxon>Micrococcales</taxon>
        <taxon>Microbacteriaceae</taxon>
        <taxon>Curtobacterium</taxon>
    </lineage>
</organism>
<dbReference type="Proteomes" id="UP000072763">
    <property type="component" value="Unassembled WGS sequence"/>
</dbReference>
<keyword evidence="2" id="KW-0489">Methyltransferase</keyword>
<sequence>MEAADLAQLLTPGGMALLDRTPGVSDGGEIVRVVSRLRGEGHDPGLVAAVLTQAKLRQKARAKFGDFAARMLFTEAGLEQATRLQVAAQHAGRFAAAGLTRVADLGCGIGGDAMAMAALDLDVTAVDRDEVTAAVATHNLALWPNARVELGDAAAFDLSRVDGVWMDPARRTAGHANTKRLADPDDWSPSLDTVFAAATTTPTGVKLGPGIDRDLIPDTLEAQWVSVDREVVELVLWSGPLARAGVRRAATVIGAHGTAELTGAADAEDVEVGPVGAYLYEPDGAVIRARLIGDLARSVDGRMLSEGIAYVTSDRAVTTPFAQGFRVLDTMPLDVKQLAARLAAEDVGTVEIKKRGVDVDPAQFRKRLRLRGRRSVTLVLTRLEGRHTALLCERLTDVAG</sequence>
<dbReference type="STRING" id="465820.NS263_01675"/>
<gene>
    <name evidence="2" type="ORF">NS359_06505</name>
</gene>
<dbReference type="PATRIC" id="fig|465820.4.peg.1376"/>
<evidence type="ECO:0000259" key="1">
    <source>
        <dbReference type="Pfam" id="PF18096"/>
    </source>
</evidence>
<dbReference type="AlphaFoldDB" id="A0A147DRL0"/>